<dbReference type="GO" id="GO:0005960">
    <property type="term" value="C:glycine cleavage complex"/>
    <property type="evidence" value="ECO:0007669"/>
    <property type="project" value="InterPro"/>
</dbReference>
<dbReference type="Gene3D" id="2.40.50.100">
    <property type="match status" value="1"/>
</dbReference>
<dbReference type="CDD" id="cd06848">
    <property type="entry name" value="GCS_H"/>
    <property type="match status" value="1"/>
</dbReference>
<dbReference type="EMBL" id="JACNIG010000217">
    <property type="protein sequence ID" value="MBC8432330.1"/>
    <property type="molecule type" value="Genomic_DNA"/>
</dbReference>
<dbReference type="InterPro" id="IPR011053">
    <property type="entry name" value="Single_hybrid_motif"/>
</dbReference>
<dbReference type="Proteomes" id="UP000605201">
    <property type="component" value="Unassembled WGS sequence"/>
</dbReference>
<keyword evidence="1" id="KW-0450">Lipoyl</keyword>
<accession>A0A8J6P509</accession>
<dbReference type="InterPro" id="IPR002930">
    <property type="entry name" value="GCV_H"/>
</dbReference>
<evidence type="ECO:0000256" key="1">
    <source>
        <dbReference type="ARBA" id="ARBA00022823"/>
    </source>
</evidence>
<organism evidence="2 3">
    <name type="scientific">Candidatus Desulfatibia vada</name>
    <dbReference type="NCBI Taxonomy" id="2841696"/>
    <lineage>
        <taxon>Bacteria</taxon>
        <taxon>Pseudomonadati</taxon>
        <taxon>Thermodesulfobacteriota</taxon>
        <taxon>Desulfobacteria</taxon>
        <taxon>Desulfobacterales</taxon>
        <taxon>Desulfobacterales incertae sedis</taxon>
        <taxon>Candidatus Desulfatibia</taxon>
    </lineage>
</organism>
<proteinExistence type="predicted"/>
<reference evidence="2 3" key="1">
    <citation type="submission" date="2020-08" db="EMBL/GenBank/DDBJ databases">
        <title>Bridging the membrane lipid divide: bacteria of the FCB group superphylum have the potential to synthesize archaeal ether lipids.</title>
        <authorList>
            <person name="Villanueva L."/>
            <person name="Von Meijenfeldt F.A.B."/>
            <person name="Westbye A.B."/>
            <person name="Yadav S."/>
            <person name="Hopmans E.C."/>
            <person name="Dutilh B.E."/>
            <person name="Sinninghe Damste J.S."/>
        </authorList>
    </citation>
    <scope>NUCLEOTIDE SEQUENCE [LARGE SCALE GENOMIC DNA]</scope>
    <source>
        <strain evidence="2">NIOZ-UU17</strain>
    </source>
</reference>
<evidence type="ECO:0000313" key="3">
    <source>
        <dbReference type="Proteomes" id="UP000605201"/>
    </source>
</evidence>
<name>A0A8J6P509_9BACT</name>
<dbReference type="PANTHER" id="PTHR11715:SF3">
    <property type="entry name" value="GLYCINE CLEAVAGE SYSTEM H PROTEIN-RELATED"/>
    <property type="match status" value="1"/>
</dbReference>
<dbReference type="AlphaFoldDB" id="A0A8J6P509"/>
<dbReference type="PANTHER" id="PTHR11715">
    <property type="entry name" value="GLYCINE CLEAVAGE SYSTEM H PROTEIN"/>
    <property type="match status" value="1"/>
</dbReference>
<dbReference type="SUPFAM" id="SSF51230">
    <property type="entry name" value="Single hybrid motif"/>
    <property type="match status" value="1"/>
</dbReference>
<comment type="caution">
    <text evidence="2">The sequence shown here is derived from an EMBL/GenBank/DDBJ whole genome shotgun (WGS) entry which is preliminary data.</text>
</comment>
<dbReference type="GO" id="GO:0009249">
    <property type="term" value="P:protein lipoylation"/>
    <property type="evidence" value="ECO:0007669"/>
    <property type="project" value="TreeGrafter"/>
</dbReference>
<dbReference type="GO" id="GO:0005737">
    <property type="term" value="C:cytoplasm"/>
    <property type="evidence" value="ECO:0007669"/>
    <property type="project" value="TreeGrafter"/>
</dbReference>
<protein>
    <submittedName>
        <fullName evidence="2">Glycine cleavage system protein H</fullName>
    </submittedName>
</protein>
<dbReference type="GO" id="GO:0019464">
    <property type="term" value="P:glycine decarboxylation via glycine cleavage system"/>
    <property type="evidence" value="ECO:0007669"/>
    <property type="project" value="InterPro"/>
</dbReference>
<gene>
    <name evidence="2" type="ORF">H8D96_10470</name>
</gene>
<dbReference type="Pfam" id="PF01597">
    <property type="entry name" value="GCV_H"/>
    <property type="match status" value="1"/>
</dbReference>
<dbReference type="InterPro" id="IPR033753">
    <property type="entry name" value="GCV_H/Fam206"/>
</dbReference>
<evidence type="ECO:0000313" key="2">
    <source>
        <dbReference type="EMBL" id="MBC8432330.1"/>
    </source>
</evidence>
<sequence length="309" mass="35019">MKATKKRASMRIFPAGKKKCVWMEAGVVSYKLCDNNFDCSTCSYDHGMQDKVARHKAAAVMQPVPAAPEKFNETWVEKMMQFPANRRQCRYMITGEVGRKICPSAYECGTCSFDQMMQERLQAEILPVNARTQESGFELAEDFYYHEGHAWAKPEYGGRVRVGLDDFAQKLLGKLGRIELPNIGQEVKQGEVGLQVRRNGKAAKVLSPMDGIVSHVNYKLQNQPGLANESPYENGWLFTIEPTRLRKNLKGLYYGQEARNFINEEREKLFAMANEDFSVAADGGVSVEDISQELEGENWAKFIKTFLKT</sequence>